<accession>A0ABU1MNQ6</accession>
<gene>
    <name evidence="2" type="ORF">J2792_002863</name>
</gene>
<evidence type="ECO:0000313" key="2">
    <source>
        <dbReference type="EMBL" id="MDR6511980.1"/>
    </source>
</evidence>
<evidence type="ECO:0000256" key="1">
    <source>
        <dbReference type="SAM" id="MobiDB-lite"/>
    </source>
</evidence>
<reference evidence="2 3" key="1">
    <citation type="submission" date="2023-07" db="EMBL/GenBank/DDBJ databases">
        <title>Sorghum-associated microbial communities from plants grown in Nebraska, USA.</title>
        <authorList>
            <person name="Schachtman D."/>
        </authorList>
    </citation>
    <scope>NUCLEOTIDE SEQUENCE [LARGE SCALE GENOMIC DNA]</scope>
    <source>
        <strain evidence="2 3">DS1027</strain>
    </source>
</reference>
<comment type="caution">
    <text evidence="2">The sequence shown here is derived from an EMBL/GenBank/DDBJ whole genome shotgun (WGS) entry which is preliminary data.</text>
</comment>
<name>A0ABU1MNQ6_9SPHN</name>
<feature type="region of interest" description="Disordered" evidence="1">
    <location>
        <begin position="20"/>
        <end position="59"/>
    </location>
</feature>
<dbReference type="Proteomes" id="UP001184150">
    <property type="component" value="Unassembled WGS sequence"/>
</dbReference>
<keyword evidence="3" id="KW-1185">Reference proteome</keyword>
<protein>
    <submittedName>
        <fullName evidence="2">Uncharacterized protein</fullName>
    </submittedName>
</protein>
<sequence>MRIEVYRVLAAFAGQPFGSGDGPGFGRGSIPMHKRAVPNGGSPRRAWRAASGRSFGFRP</sequence>
<dbReference type="EMBL" id="JAVDRD010000007">
    <property type="protein sequence ID" value="MDR6511980.1"/>
    <property type="molecule type" value="Genomic_DNA"/>
</dbReference>
<organism evidence="2 3">
    <name type="scientific">Novosphingobium capsulatum</name>
    <dbReference type="NCBI Taxonomy" id="13688"/>
    <lineage>
        <taxon>Bacteria</taxon>
        <taxon>Pseudomonadati</taxon>
        <taxon>Pseudomonadota</taxon>
        <taxon>Alphaproteobacteria</taxon>
        <taxon>Sphingomonadales</taxon>
        <taxon>Sphingomonadaceae</taxon>
        <taxon>Novosphingobium</taxon>
    </lineage>
</organism>
<evidence type="ECO:0000313" key="3">
    <source>
        <dbReference type="Proteomes" id="UP001184150"/>
    </source>
</evidence>
<proteinExistence type="predicted"/>